<dbReference type="Proteomes" id="UP000037962">
    <property type="component" value="Unassembled WGS sequence"/>
</dbReference>
<reference evidence="1 2" key="1">
    <citation type="submission" date="2015-09" db="EMBL/GenBank/DDBJ databases">
        <title>Genome Sequences of Mycobacterium immunogenum Isolates, Recuperated from a Chloraminated Drinking Water Distribution System Simulator Subjected to Episodes of Nitrification.</title>
        <authorList>
            <person name="Gomez-Alvarez V."/>
            <person name="Revetta R.P."/>
        </authorList>
    </citation>
    <scope>NUCLEOTIDE SEQUENCE [LARGE SCALE GENOMIC DNA]</scope>
    <source>
        <strain evidence="1 2">H076</strain>
    </source>
</reference>
<accession>A0ABR5LHR3</accession>
<evidence type="ECO:0000313" key="2">
    <source>
        <dbReference type="Proteomes" id="UP000037962"/>
    </source>
</evidence>
<proteinExistence type="predicted"/>
<name>A0ABR5LHR3_9MYCO</name>
<protein>
    <submittedName>
        <fullName evidence="1">Uncharacterized protein</fullName>
    </submittedName>
</protein>
<gene>
    <name evidence="1" type="ORF">AN912_30415</name>
</gene>
<comment type="caution">
    <text evidence="1">The sequence shown here is derived from an EMBL/GenBank/DDBJ whole genome shotgun (WGS) entry which is preliminary data.</text>
</comment>
<evidence type="ECO:0000313" key="1">
    <source>
        <dbReference type="EMBL" id="KPG18970.1"/>
    </source>
</evidence>
<organism evidence="1 2">
    <name type="scientific">Mycobacteroides immunogenum</name>
    <dbReference type="NCBI Taxonomy" id="83262"/>
    <lineage>
        <taxon>Bacteria</taxon>
        <taxon>Bacillati</taxon>
        <taxon>Actinomycetota</taxon>
        <taxon>Actinomycetes</taxon>
        <taxon>Mycobacteriales</taxon>
        <taxon>Mycobacteriaceae</taxon>
        <taxon>Mycobacteroides</taxon>
    </lineage>
</organism>
<feature type="non-terminal residue" evidence="1">
    <location>
        <position position="105"/>
    </location>
</feature>
<sequence>MACAELLLLEDNTWPSLVVIVQLSWLSRRKLLAETEPISEFEMGVTVIDHGMYTFGFTRVRPEPSVQVIEMRSSGALEPVTEYVICRGPAGVVVVGGGGGGRSRT</sequence>
<keyword evidence="2" id="KW-1185">Reference proteome</keyword>
<dbReference type="EMBL" id="LJFS01000093">
    <property type="protein sequence ID" value="KPG18970.1"/>
    <property type="molecule type" value="Genomic_DNA"/>
</dbReference>